<evidence type="ECO:0000313" key="3">
    <source>
        <dbReference type="Proteomes" id="UP000249402"/>
    </source>
</evidence>
<sequence>MSTTPPYTPITLTTKPTAQLIYSYHPPSPPTATSTSTPTLITFINGLGLPQNSWTPLITELQSHPPATGLPALLTYDRYAQGLSTDRDPTDLTTESHSHDCLSVVHDLYQLLTQIVSQHLHTSLSEVQLILVSNSIGGAISRLFAQHYPGLVAGMMFLDSVLAGSDFVGIYPDPDLPGFRAEDLPGGVTVTALRHTRAFMRKVFHPETGIMGQAEGFSRRNLPTLLPHRDSPKVVGPRGKGPWVTVIGHDFEKFEEEFEGMGGGERVLTREYLNPYWEGYNRGLVRITEVGRGRGPIRAPGAGHFVQRDNPDFVAGEVRGLVERVVLDGME</sequence>
<dbReference type="OrthoDB" id="3466836at2759"/>
<dbReference type="RefSeq" id="XP_025569763.1">
    <property type="nucleotide sequence ID" value="XM_025723010.1"/>
</dbReference>
<dbReference type="EMBL" id="KZ824493">
    <property type="protein sequence ID" value="RAK95435.1"/>
    <property type="molecule type" value="Genomic_DNA"/>
</dbReference>
<accession>A0A395GIY5</accession>
<dbReference type="InterPro" id="IPR000073">
    <property type="entry name" value="AB_hydrolase_1"/>
</dbReference>
<dbReference type="Proteomes" id="UP000249402">
    <property type="component" value="Unassembled WGS sequence"/>
</dbReference>
<protein>
    <recommendedName>
        <fullName evidence="1">AB hydrolase-1 domain-containing protein</fullName>
    </recommendedName>
</protein>
<dbReference type="AlphaFoldDB" id="A0A395GIY5"/>
<dbReference type="VEuPathDB" id="FungiDB:BO80DRAFT_469414"/>
<reference evidence="2 3" key="1">
    <citation type="submission" date="2018-02" db="EMBL/GenBank/DDBJ databases">
        <title>The genomes of Aspergillus section Nigri reveals drivers in fungal speciation.</title>
        <authorList>
            <consortium name="DOE Joint Genome Institute"/>
            <person name="Vesth T.C."/>
            <person name="Nybo J."/>
            <person name="Theobald S."/>
            <person name="Brandl J."/>
            <person name="Frisvad J.C."/>
            <person name="Nielsen K.F."/>
            <person name="Lyhne E.K."/>
            <person name="Kogle M.E."/>
            <person name="Kuo A."/>
            <person name="Riley R."/>
            <person name="Clum A."/>
            <person name="Nolan M."/>
            <person name="Lipzen A."/>
            <person name="Salamov A."/>
            <person name="Henrissat B."/>
            <person name="Wiebenga A."/>
            <person name="De vries R.P."/>
            <person name="Grigoriev I.V."/>
            <person name="Mortensen U.H."/>
            <person name="Andersen M.R."/>
            <person name="Baker S.E."/>
        </authorList>
    </citation>
    <scope>NUCLEOTIDE SEQUENCE [LARGE SCALE GENOMIC DNA]</scope>
    <source>
        <strain evidence="2 3">CBS 121593</strain>
    </source>
</reference>
<dbReference type="SUPFAM" id="SSF53474">
    <property type="entry name" value="alpha/beta-Hydrolases"/>
    <property type="match status" value="1"/>
</dbReference>
<dbReference type="GeneID" id="37227875"/>
<dbReference type="Pfam" id="PF12697">
    <property type="entry name" value="Abhydrolase_6"/>
    <property type="match status" value="1"/>
</dbReference>
<evidence type="ECO:0000259" key="1">
    <source>
        <dbReference type="Pfam" id="PF12697"/>
    </source>
</evidence>
<dbReference type="Gene3D" id="3.40.50.1820">
    <property type="entry name" value="alpha/beta hydrolase"/>
    <property type="match status" value="1"/>
</dbReference>
<feature type="domain" description="AB hydrolase-1" evidence="1">
    <location>
        <begin position="43"/>
        <end position="315"/>
    </location>
</feature>
<keyword evidence="3" id="KW-1185">Reference proteome</keyword>
<proteinExistence type="predicted"/>
<dbReference type="InterPro" id="IPR029058">
    <property type="entry name" value="AB_hydrolase_fold"/>
</dbReference>
<gene>
    <name evidence="2" type="ORF">BO80DRAFT_469414</name>
</gene>
<name>A0A395GIY5_9EURO</name>
<evidence type="ECO:0000313" key="2">
    <source>
        <dbReference type="EMBL" id="RAK95435.1"/>
    </source>
</evidence>
<organism evidence="2 3">
    <name type="scientific">Aspergillus ibericus CBS 121593</name>
    <dbReference type="NCBI Taxonomy" id="1448316"/>
    <lineage>
        <taxon>Eukaryota</taxon>
        <taxon>Fungi</taxon>
        <taxon>Dikarya</taxon>
        <taxon>Ascomycota</taxon>
        <taxon>Pezizomycotina</taxon>
        <taxon>Eurotiomycetes</taxon>
        <taxon>Eurotiomycetidae</taxon>
        <taxon>Eurotiales</taxon>
        <taxon>Aspergillaceae</taxon>
        <taxon>Aspergillus</taxon>
        <taxon>Aspergillus subgen. Circumdati</taxon>
    </lineage>
</organism>